<proteinExistence type="predicted"/>
<dbReference type="AlphaFoldDB" id="A0A0N0RT31"/>
<accession>A0A0N0RT31</accession>
<evidence type="ECO:0000313" key="2">
    <source>
        <dbReference type="EMBL" id="KOS17572.1"/>
    </source>
</evidence>
<feature type="region of interest" description="Disordered" evidence="1">
    <location>
        <begin position="327"/>
        <end position="370"/>
    </location>
</feature>
<feature type="region of interest" description="Disordered" evidence="1">
    <location>
        <begin position="60"/>
        <end position="92"/>
    </location>
</feature>
<protein>
    <submittedName>
        <fullName evidence="2">Uncharacterized protein</fullName>
    </submittedName>
</protein>
<feature type="compositionally biased region" description="Low complexity" evidence="1">
    <location>
        <begin position="77"/>
        <end position="88"/>
    </location>
</feature>
<keyword evidence="3" id="KW-1185">Reference proteome</keyword>
<reference evidence="2 3" key="1">
    <citation type="submission" date="2015-07" db="EMBL/GenBank/DDBJ databases">
        <title>The genome of the fungus Escovopsis weberi, a specialized disease agent of ant agriculture.</title>
        <authorList>
            <person name="de Man T.J."/>
            <person name="Stajich J.E."/>
            <person name="Kubicek C.P."/>
            <person name="Chenthamara K."/>
            <person name="Atanasova L."/>
            <person name="Druzhinina I.S."/>
            <person name="Birnbaum S."/>
            <person name="Barribeau S.M."/>
            <person name="Teiling C."/>
            <person name="Suen G."/>
            <person name="Currie C."/>
            <person name="Gerardo N.M."/>
        </authorList>
    </citation>
    <scope>NUCLEOTIDE SEQUENCE [LARGE SCALE GENOMIC DNA]</scope>
</reference>
<evidence type="ECO:0000313" key="3">
    <source>
        <dbReference type="Proteomes" id="UP000053831"/>
    </source>
</evidence>
<dbReference type="OrthoDB" id="5332316at2759"/>
<feature type="region of interest" description="Disordered" evidence="1">
    <location>
        <begin position="1"/>
        <end position="44"/>
    </location>
</feature>
<feature type="region of interest" description="Disordered" evidence="1">
    <location>
        <begin position="214"/>
        <end position="236"/>
    </location>
</feature>
<comment type="caution">
    <text evidence="2">The sequence shown here is derived from an EMBL/GenBank/DDBJ whole genome shotgun (WGS) entry which is preliminary data.</text>
</comment>
<dbReference type="Proteomes" id="UP000053831">
    <property type="component" value="Unassembled WGS sequence"/>
</dbReference>
<name>A0A0N0RT31_ESCWE</name>
<dbReference type="EMBL" id="LGSR01000022">
    <property type="protein sequence ID" value="KOS17572.1"/>
    <property type="molecule type" value="Genomic_DNA"/>
</dbReference>
<organism evidence="2 3">
    <name type="scientific">Escovopsis weberi</name>
    <dbReference type="NCBI Taxonomy" id="150374"/>
    <lineage>
        <taxon>Eukaryota</taxon>
        <taxon>Fungi</taxon>
        <taxon>Dikarya</taxon>
        <taxon>Ascomycota</taxon>
        <taxon>Pezizomycotina</taxon>
        <taxon>Sordariomycetes</taxon>
        <taxon>Hypocreomycetidae</taxon>
        <taxon>Hypocreales</taxon>
        <taxon>Hypocreaceae</taxon>
        <taxon>Escovopsis</taxon>
    </lineage>
</organism>
<gene>
    <name evidence="2" type="ORF">ESCO_003161</name>
</gene>
<sequence>MIRPRWARHANGPLARLRAAQAPSPDGRAAAAGSSSTPVWPLLKRKEGAHVGRYRFSARPVAPRHQHARQHQHQHQHALAPAHPPNAQGSLQHSSNANRLMLIIGGLSPALRASDFYRLGPSALSAWGAAIKKVQQRRDPATLEPSGQYWVTFDSAAAAVAFRAKLVRLHALAGVKLRSATGLWESRVPAELHAGLASDYALPAPAASFTVTKPEQIHQDQNQEQQQQQQKQHEDGAGAGALRRLVDSFTLAPASLSPIHLKRRRVAISHPWARRLAEVVAPHGFGDRPSVILVDIYPPTMVPWELHEFIRADGDARGLRWQVSKPRLLGERLGEPDPGQDQDQEPEPEPEQDQDFDDDDDAENRRAASQLRDRAAEELLKGRFYLVAPNETEAQRFHRGWNGRNLTMAHRRDGRYTARTSIVDW</sequence>
<feature type="compositionally biased region" description="Basic residues" evidence="1">
    <location>
        <begin position="62"/>
        <end position="76"/>
    </location>
</feature>
<evidence type="ECO:0000256" key="1">
    <source>
        <dbReference type="SAM" id="MobiDB-lite"/>
    </source>
</evidence>
<feature type="compositionally biased region" description="Acidic residues" evidence="1">
    <location>
        <begin position="338"/>
        <end position="362"/>
    </location>
</feature>
<feature type="compositionally biased region" description="Low complexity" evidence="1">
    <location>
        <begin position="219"/>
        <end position="230"/>
    </location>
</feature>